<gene>
    <name evidence="7" type="ORF">PCL_05041</name>
    <name evidence="6" type="ORF">Purlil1_10963</name>
</gene>
<comment type="similarity">
    <text evidence="3">Belongs to the kynurenine formamidase family.</text>
</comment>
<reference evidence="6 9" key="4">
    <citation type="journal article" date="2024" name="Microbiol. Resour. Announc.">
        <title>Genome annotations for the ascomycete fungi Trichoderma harzianum, Trichoderma aggressivum, and Purpureocillium lilacinum.</title>
        <authorList>
            <person name="Beijen E.P.W."/>
            <person name="Ohm R.A."/>
        </authorList>
    </citation>
    <scope>NUCLEOTIDE SEQUENCE [LARGE SCALE GENOMIC DNA]</scope>
    <source>
        <strain evidence="6 9">CBS 150709</strain>
    </source>
</reference>
<dbReference type="EMBL" id="LCWV01000025">
    <property type="protein sequence ID" value="PWI66343.1"/>
    <property type="molecule type" value="Genomic_DNA"/>
</dbReference>
<dbReference type="AlphaFoldDB" id="A0A2U3DVR9"/>
<evidence type="ECO:0000313" key="9">
    <source>
        <dbReference type="Proteomes" id="UP001287286"/>
    </source>
</evidence>
<comment type="subunit">
    <text evidence="3">Homodimer.</text>
</comment>
<feature type="active site" evidence="3">
    <location>
        <position position="672"/>
    </location>
</feature>
<dbReference type="InterPro" id="IPR050300">
    <property type="entry name" value="GDXG_lipolytic_enzyme"/>
</dbReference>
<feature type="short sequence motif" description="HGGXW" evidence="3">
    <location>
        <begin position="485"/>
        <end position="489"/>
    </location>
</feature>
<dbReference type="PANTHER" id="PTHR48081:SF33">
    <property type="entry name" value="KYNURENINE FORMAMIDASE"/>
    <property type="match status" value="1"/>
</dbReference>
<dbReference type="PANTHER" id="PTHR48081">
    <property type="entry name" value="AB HYDROLASE SUPERFAMILY PROTEIN C4A8.06C"/>
    <property type="match status" value="1"/>
</dbReference>
<evidence type="ECO:0000313" key="8">
    <source>
        <dbReference type="Proteomes" id="UP000245956"/>
    </source>
</evidence>
<dbReference type="Pfam" id="PF20434">
    <property type="entry name" value="BD-FAE"/>
    <property type="match status" value="1"/>
</dbReference>
<feature type="compositionally biased region" description="Basic and acidic residues" evidence="4">
    <location>
        <begin position="41"/>
        <end position="51"/>
    </location>
</feature>
<reference evidence="7 8" key="2">
    <citation type="journal article" date="2016" name="Front. Microbiol.">
        <title>Genome and transcriptome sequences reveal the specific parasitism of the nematophagous Purpureocillium lilacinum 36-1.</title>
        <authorList>
            <person name="Xie J."/>
            <person name="Li S."/>
            <person name="Mo C."/>
            <person name="Xiao X."/>
            <person name="Peng D."/>
            <person name="Wang G."/>
            <person name="Xiao Y."/>
        </authorList>
    </citation>
    <scope>NUCLEOTIDE SEQUENCE [LARGE SCALE GENOMIC DNA]</scope>
    <source>
        <strain evidence="7 8">36-1</strain>
    </source>
</reference>
<comment type="function">
    <text evidence="3">Catalyzes the hydrolysis of N-formyl-L-kynurenine to L-kynurenine, the second step in the kynurenine pathway of tryptophan degradation. Kynurenine may be further oxidized to nicotinic acid, NAD(H) and NADP(H). Required for elimination of toxic metabolites.</text>
</comment>
<evidence type="ECO:0000256" key="3">
    <source>
        <dbReference type="HAMAP-Rule" id="MF_03014"/>
    </source>
</evidence>
<keyword evidence="9" id="KW-1185">Reference proteome</keyword>
<evidence type="ECO:0000313" key="6">
    <source>
        <dbReference type="EMBL" id="KAK4083151.1"/>
    </source>
</evidence>
<sequence length="730" mass="79551">MKTRLVRIDETSVTVVPGLQYPECHVSLGPRLASFPAAAEAEAHPGRESAHHGPLTGPSSDRRISGWRRRQEWMLAADGTCVDGSECKKPDGLRACKFQILPLRHRQCASLKIRAREQIRPATPPGTRSCPEPADVPTSYILLLLAPAVRSWPIASSSVGGSRPWPDVQPVRPREAVLKPRLAASSRGKPHASRLNREGGVENNRRASPEAKTRRRSAANSLPLWRVGSTLPNAGGAAGLLQPRNKTPPSGSATRNSLAVEHQSVAACLYLWLVFGDLPRDVDKADKVVLDRLGCTCRSGSDSEILAATHRRRRQPRSAVALRQATKRKNENKSLCVPAMPADARVGGAWRKGARARQTLFSGRTGRPLPETGFGCWPTTDLHLGEGAWLAASLGKTNCAMKSAAKTCAAPDVNQTLSRQRPHRRHIRQPQSPIARSTDDTMAHSEQIDGLDYTCRQYGEHTLQRVGIWQPAPRRNHGYWAIFIHGGAWRDPRNTHMDFVPSVKRIRSNGDEAIRGYISIDYRLSPHPNFIQDPAQTPKSDLRTAEHPDHALDIRAALKFLDAECHISRGYILIGHSAGATLAFQALMGQSALAGQHPRETIPPPAAVIGISGIYDLVALNSRKEGYDAFISAAFSKDQEVWRAASPATFGGSFKETWLGSPLAILAHSPEDTLIDMPETDSMAAKLSNDGINIIAVRDLSGEHDEVWQDGSQVASLVAQALGRLPSVGR</sequence>
<evidence type="ECO:0000256" key="2">
    <source>
        <dbReference type="ARBA" id="ARBA00023079"/>
    </source>
</evidence>
<evidence type="ECO:0000259" key="5">
    <source>
        <dbReference type="Pfam" id="PF20434"/>
    </source>
</evidence>
<dbReference type="InterPro" id="IPR027519">
    <property type="entry name" value="KFase_ver/fungi-typ"/>
</dbReference>
<keyword evidence="1 3" id="KW-0378">Hydrolase</keyword>
<feature type="region of interest" description="Disordered" evidence="4">
    <location>
        <begin position="178"/>
        <end position="222"/>
    </location>
</feature>
<feature type="region of interest" description="Disordered" evidence="4">
    <location>
        <begin position="309"/>
        <end position="338"/>
    </location>
</feature>
<name>A0A2U3DVR9_PURLI</name>
<dbReference type="UniPathway" id="UPA00333">
    <property type="reaction ID" value="UER00454"/>
</dbReference>
<dbReference type="Gene3D" id="3.40.50.1820">
    <property type="entry name" value="alpha/beta hydrolase"/>
    <property type="match status" value="1"/>
</dbReference>
<accession>A0A2U3DVR9</accession>
<dbReference type="InterPro" id="IPR029058">
    <property type="entry name" value="AB_hydrolase_fold"/>
</dbReference>
<feature type="compositionally biased region" description="Basic and acidic residues" evidence="4">
    <location>
        <begin position="195"/>
        <end position="212"/>
    </location>
</feature>
<keyword evidence="2 3" id="KW-0823">Tryptophan catabolism</keyword>
<comment type="catalytic activity">
    <reaction evidence="3">
        <text>N-formyl-L-kynurenine + H2O = L-kynurenine + formate + H(+)</text>
        <dbReference type="Rhea" id="RHEA:13009"/>
        <dbReference type="ChEBI" id="CHEBI:15377"/>
        <dbReference type="ChEBI" id="CHEBI:15378"/>
        <dbReference type="ChEBI" id="CHEBI:15740"/>
        <dbReference type="ChEBI" id="CHEBI:57959"/>
        <dbReference type="ChEBI" id="CHEBI:58629"/>
        <dbReference type="EC" id="3.5.1.9"/>
    </reaction>
</comment>
<dbReference type="EMBL" id="JAWRVI010000060">
    <property type="protein sequence ID" value="KAK4083151.1"/>
    <property type="molecule type" value="Genomic_DNA"/>
</dbReference>
<comment type="caution">
    <text evidence="7">The sequence shown here is derived from an EMBL/GenBank/DDBJ whole genome shotgun (WGS) entry which is preliminary data.</text>
</comment>
<evidence type="ECO:0000256" key="1">
    <source>
        <dbReference type="ARBA" id="ARBA00022801"/>
    </source>
</evidence>
<evidence type="ECO:0000256" key="4">
    <source>
        <dbReference type="SAM" id="MobiDB-lite"/>
    </source>
</evidence>
<dbReference type="Proteomes" id="UP001287286">
    <property type="component" value="Unassembled WGS sequence"/>
</dbReference>
<evidence type="ECO:0000313" key="7">
    <source>
        <dbReference type="EMBL" id="PWI66343.1"/>
    </source>
</evidence>
<dbReference type="EC" id="3.5.1.9" evidence="3"/>
<comment type="domain">
    <text evidence="3">The main chain amide nitrogen atoms of the second glycine and its adjacent residue in the HGGXW motif define the oxyanion hole, and stabilize the oxyanion that forms during the nucleophilic attack by the catalytic serine during substrate cleavage.</text>
</comment>
<dbReference type="Proteomes" id="UP000245956">
    <property type="component" value="Unassembled WGS sequence"/>
</dbReference>
<dbReference type="SUPFAM" id="SSF53474">
    <property type="entry name" value="alpha/beta-Hydrolases"/>
    <property type="match status" value="1"/>
</dbReference>
<dbReference type="GO" id="GO:0034354">
    <property type="term" value="P:'de novo' NAD+ biosynthetic process from L-tryptophan"/>
    <property type="evidence" value="ECO:0007669"/>
    <property type="project" value="UniProtKB-UniRule"/>
</dbReference>
<feature type="compositionally biased region" description="Polar residues" evidence="4">
    <location>
        <begin position="244"/>
        <end position="256"/>
    </location>
</feature>
<dbReference type="GO" id="GO:0004061">
    <property type="term" value="F:arylformamidase activity"/>
    <property type="evidence" value="ECO:0007669"/>
    <property type="project" value="UniProtKB-UniRule"/>
</dbReference>
<dbReference type="InterPro" id="IPR049492">
    <property type="entry name" value="BD-FAE-like_dom"/>
</dbReference>
<reference evidence="7" key="1">
    <citation type="submission" date="2015-05" db="EMBL/GenBank/DDBJ databases">
        <authorList>
            <person name="Wang D.B."/>
            <person name="Wang M."/>
        </authorList>
    </citation>
    <scope>NUCLEOTIDE SEQUENCE</scope>
    <source>
        <strain evidence="7">36-1</strain>
    </source>
</reference>
<dbReference type="HAMAP" id="MF_03014">
    <property type="entry name" value="KFase"/>
    <property type="match status" value="1"/>
</dbReference>
<protein>
    <recommendedName>
        <fullName evidence="3">Kynurenine formamidase</fullName>
        <shortName evidence="3">KFA</shortName>
        <shortName evidence="3">KFase</shortName>
        <ecNumber evidence="3">3.5.1.9</ecNumber>
    </recommendedName>
    <alternativeName>
        <fullName evidence="3">Arylformamidase</fullName>
    </alternativeName>
    <alternativeName>
        <fullName evidence="3">N-formylkynurenine formamidase</fullName>
        <shortName evidence="3">FKF</shortName>
    </alternativeName>
</protein>
<organism evidence="7 8">
    <name type="scientific">Purpureocillium lilacinum</name>
    <name type="common">Paecilomyces lilacinus</name>
    <dbReference type="NCBI Taxonomy" id="33203"/>
    <lineage>
        <taxon>Eukaryota</taxon>
        <taxon>Fungi</taxon>
        <taxon>Dikarya</taxon>
        <taxon>Ascomycota</taxon>
        <taxon>Pezizomycotina</taxon>
        <taxon>Sordariomycetes</taxon>
        <taxon>Hypocreomycetidae</taxon>
        <taxon>Hypocreales</taxon>
        <taxon>Ophiocordycipitaceae</taxon>
        <taxon>Purpureocillium</taxon>
    </lineage>
</organism>
<feature type="active site" evidence="3">
    <location>
        <position position="704"/>
    </location>
</feature>
<feature type="domain" description="BD-FAE-like" evidence="5">
    <location>
        <begin position="468"/>
        <end position="687"/>
    </location>
</feature>
<reference evidence="6" key="3">
    <citation type="submission" date="2023-11" db="EMBL/GenBank/DDBJ databases">
        <authorList>
            <person name="Beijen E."/>
            <person name="Ohm R.A."/>
        </authorList>
    </citation>
    <scope>NUCLEOTIDE SEQUENCE</scope>
    <source>
        <strain evidence="6">CBS 150709</strain>
    </source>
</reference>
<proteinExistence type="inferred from homology"/>
<feature type="active site" description="Nucleophile" evidence="3">
    <location>
        <position position="577"/>
    </location>
</feature>
<comment type="pathway">
    <text evidence="3">Amino-acid degradation; L-tryptophan degradation via kynurenine pathway; L-kynurenine from L-tryptophan: step 2/2.</text>
</comment>
<feature type="region of interest" description="Disordered" evidence="4">
    <location>
        <begin position="39"/>
        <end position="63"/>
    </location>
</feature>
<feature type="region of interest" description="Disordered" evidence="4">
    <location>
        <begin position="417"/>
        <end position="443"/>
    </location>
</feature>
<dbReference type="GO" id="GO:0019441">
    <property type="term" value="P:L-tryptophan catabolic process to kynurenine"/>
    <property type="evidence" value="ECO:0007669"/>
    <property type="project" value="UniProtKB-UniRule"/>
</dbReference>
<feature type="region of interest" description="Disordered" evidence="4">
    <location>
        <begin position="235"/>
        <end position="256"/>
    </location>
</feature>